<protein>
    <recommendedName>
        <fullName evidence="1">Tc1-like transposase DDE domain-containing protein</fullName>
    </recommendedName>
</protein>
<feature type="domain" description="Tc1-like transposase DDE" evidence="1">
    <location>
        <begin position="36"/>
        <end position="119"/>
    </location>
</feature>
<feature type="non-terminal residue" evidence="2">
    <location>
        <position position="154"/>
    </location>
</feature>
<keyword evidence="3" id="KW-1185">Reference proteome</keyword>
<comment type="caution">
    <text evidence="2">The sequence shown here is derived from an EMBL/GenBank/DDBJ whole genome shotgun (WGS) entry which is preliminary data.</text>
</comment>
<dbReference type="AlphaFoldDB" id="A0AAV2SSE6"/>
<organism evidence="2 3">
    <name type="scientific">Meganyctiphanes norvegica</name>
    <name type="common">Northern krill</name>
    <name type="synonym">Thysanopoda norvegica</name>
    <dbReference type="NCBI Taxonomy" id="48144"/>
    <lineage>
        <taxon>Eukaryota</taxon>
        <taxon>Metazoa</taxon>
        <taxon>Ecdysozoa</taxon>
        <taxon>Arthropoda</taxon>
        <taxon>Crustacea</taxon>
        <taxon>Multicrustacea</taxon>
        <taxon>Malacostraca</taxon>
        <taxon>Eumalacostraca</taxon>
        <taxon>Eucarida</taxon>
        <taxon>Euphausiacea</taxon>
        <taxon>Euphausiidae</taxon>
        <taxon>Meganyctiphanes</taxon>
    </lineage>
</organism>
<evidence type="ECO:0000259" key="1">
    <source>
        <dbReference type="Pfam" id="PF13358"/>
    </source>
</evidence>
<dbReference type="EMBL" id="CAXKWB010116426">
    <property type="protein sequence ID" value="CAL4236005.1"/>
    <property type="molecule type" value="Genomic_DNA"/>
</dbReference>
<sequence length="154" mass="17711">MKSVRQPTRRLAWGCFGYYGRGPIVFVPEGCRLTGQKYRQLLIKHLSRSFSKCKRTKRNGVFMHDGAPPHRAKAVQTYLGNKNITLLSPWPPLSPDLNPIENVWSYIKKRLENCILANQAQLVAAVTRIWNEVPHSYFKKTCEQHASSCIVRPF</sequence>
<proteinExistence type="predicted"/>
<evidence type="ECO:0000313" key="3">
    <source>
        <dbReference type="Proteomes" id="UP001497623"/>
    </source>
</evidence>
<reference evidence="2 3" key="1">
    <citation type="submission" date="2024-05" db="EMBL/GenBank/DDBJ databases">
        <authorList>
            <person name="Wallberg A."/>
        </authorList>
    </citation>
    <scope>NUCLEOTIDE SEQUENCE [LARGE SCALE GENOMIC DNA]</scope>
</reference>
<evidence type="ECO:0000313" key="2">
    <source>
        <dbReference type="EMBL" id="CAL4236005.1"/>
    </source>
</evidence>
<dbReference type="InterPro" id="IPR036397">
    <property type="entry name" value="RNaseH_sf"/>
</dbReference>
<dbReference type="InterPro" id="IPR038717">
    <property type="entry name" value="Tc1-like_DDE_dom"/>
</dbReference>
<name>A0AAV2SSE6_MEGNR</name>
<gene>
    <name evidence="2" type="ORF">MNOR_LOCUS40148</name>
</gene>
<dbReference type="Pfam" id="PF13358">
    <property type="entry name" value="DDE_3"/>
    <property type="match status" value="1"/>
</dbReference>
<dbReference type="Proteomes" id="UP001497623">
    <property type="component" value="Unassembled WGS sequence"/>
</dbReference>
<dbReference type="GO" id="GO:0003676">
    <property type="term" value="F:nucleic acid binding"/>
    <property type="evidence" value="ECO:0007669"/>
    <property type="project" value="InterPro"/>
</dbReference>
<accession>A0AAV2SSE6</accession>
<dbReference type="Gene3D" id="3.30.420.10">
    <property type="entry name" value="Ribonuclease H-like superfamily/Ribonuclease H"/>
    <property type="match status" value="1"/>
</dbReference>